<feature type="transmembrane region" description="Helical" evidence="1">
    <location>
        <begin position="17"/>
        <end position="44"/>
    </location>
</feature>
<organism evidence="2 3">
    <name type="scientific">Pseudonocardia zijingensis</name>
    <dbReference type="NCBI Taxonomy" id="153376"/>
    <lineage>
        <taxon>Bacteria</taxon>
        <taxon>Bacillati</taxon>
        <taxon>Actinomycetota</taxon>
        <taxon>Actinomycetes</taxon>
        <taxon>Pseudonocardiales</taxon>
        <taxon>Pseudonocardiaceae</taxon>
        <taxon>Pseudonocardia</taxon>
    </lineage>
</organism>
<dbReference type="Proteomes" id="UP001499967">
    <property type="component" value="Unassembled WGS sequence"/>
</dbReference>
<feature type="transmembrane region" description="Helical" evidence="1">
    <location>
        <begin position="92"/>
        <end position="113"/>
    </location>
</feature>
<comment type="caution">
    <text evidence="2">The sequence shown here is derived from an EMBL/GenBank/DDBJ whole genome shotgun (WGS) entry which is preliminary data.</text>
</comment>
<gene>
    <name evidence="2" type="ORF">GCM10009559_48060</name>
</gene>
<protein>
    <recommendedName>
        <fullName evidence="4">DUF2269 domain-containing protein</fullName>
    </recommendedName>
</protein>
<dbReference type="EMBL" id="BAAAHP010000143">
    <property type="protein sequence ID" value="GAA0948419.1"/>
    <property type="molecule type" value="Genomic_DNA"/>
</dbReference>
<accession>A0ABN1QWD1</accession>
<evidence type="ECO:0000313" key="3">
    <source>
        <dbReference type="Proteomes" id="UP001499967"/>
    </source>
</evidence>
<sequence>MTANAAPRRLGARTRRAVLIVHIASAGSWLGVDVAMAVLIATAMTTDDTATLVFSLQALELVSVWPLLACGTICLLSGLTLGLGSKWGLVRYWWVAIKLVLNVVLTGLVLVALQPEVAKQADLARRLAAGEAVSFDLSNLIYPPTVSPTLLLAAITLSVVKPWGRIRRRETAPAGAR</sequence>
<evidence type="ECO:0000256" key="1">
    <source>
        <dbReference type="SAM" id="Phobius"/>
    </source>
</evidence>
<keyword evidence="1" id="KW-0812">Transmembrane</keyword>
<proteinExistence type="predicted"/>
<reference evidence="2 3" key="1">
    <citation type="journal article" date="2019" name="Int. J. Syst. Evol. Microbiol.">
        <title>The Global Catalogue of Microorganisms (GCM) 10K type strain sequencing project: providing services to taxonomists for standard genome sequencing and annotation.</title>
        <authorList>
            <consortium name="The Broad Institute Genomics Platform"/>
            <consortium name="The Broad Institute Genome Sequencing Center for Infectious Disease"/>
            <person name="Wu L."/>
            <person name="Ma J."/>
        </authorList>
    </citation>
    <scope>NUCLEOTIDE SEQUENCE [LARGE SCALE GENOMIC DNA]</scope>
    <source>
        <strain evidence="2 3">JCM 11117</strain>
    </source>
</reference>
<keyword evidence="1" id="KW-0472">Membrane</keyword>
<evidence type="ECO:0000313" key="2">
    <source>
        <dbReference type="EMBL" id="GAA0948419.1"/>
    </source>
</evidence>
<evidence type="ECO:0008006" key="4">
    <source>
        <dbReference type="Google" id="ProtNLM"/>
    </source>
</evidence>
<feature type="transmembrane region" description="Helical" evidence="1">
    <location>
        <begin position="140"/>
        <end position="160"/>
    </location>
</feature>
<dbReference type="RefSeq" id="WP_343943797.1">
    <property type="nucleotide sequence ID" value="NZ_BAAAHP010000143.1"/>
</dbReference>
<feature type="transmembrane region" description="Helical" evidence="1">
    <location>
        <begin position="64"/>
        <end position="85"/>
    </location>
</feature>
<keyword evidence="1" id="KW-1133">Transmembrane helix</keyword>
<keyword evidence="3" id="KW-1185">Reference proteome</keyword>
<name>A0ABN1QWD1_9PSEU</name>